<keyword evidence="2" id="KW-0472">Membrane</keyword>
<evidence type="ECO:0000256" key="2">
    <source>
        <dbReference type="SAM" id="Phobius"/>
    </source>
</evidence>
<accession>A0A9D5C3D2</accession>
<evidence type="ECO:0000313" key="3">
    <source>
        <dbReference type="EMBL" id="KAJ0965409.1"/>
    </source>
</evidence>
<protein>
    <submittedName>
        <fullName evidence="3">Uncharacterized protein</fullName>
    </submittedName>
</protein>
<dbReference type="AlphaFoldDB" id="A0A9D5C3D2"/>
<gene>
    <name evidence="3" type="ORF">J5N97_026547</name>
</gene>
<evidence type="ECO:0000256" key="1">
    <source>
        <dbReference type="SAM" id="MobiDB-lite"/>
    </source>
</evidence>
<reference evidence="3" key="2">
    <citation type="journal article" date="2022" name="Hortic Res">
        <title>The genome of Dioscorea zingiberensis sheds light on the biosynthesis, origin and evolution of the medicinally important diosgenin saponins.</title>
        <authorList>
            <person name="Li Y."/>
            <person name="Tan C."/>
            <person name="Li Z."/>
            <person name="Guo J."/>
            <person name="Li S."/>
            <person name="Chen X."/>
            <person name="Wang C."/>
            <person name="Dai X."/>
            <person name="Yang H."/>
            <person name="Song W."/>
            <person name="Hou L."/>
            <person name="Xu J."/>
            <person name="Tong Z."/>
            <person name="Xu A."/>
            <person name="Yuan X."/>
            <person name="Wang W."/>
            <person name="Yang Q."/>
            <person name="Chen L."/>
            <person name="Sun Z."/>
            <person name="Wang K."/>
            <person name="Pan B."/>
            <person name="Chen J."/>
            <person name="Bao Y."/>
            <person name="Liu F."/>
            <person name="Qi X."/>
            <person name="Gang D.R."/>
            <person name="Wen J."/>
            <person name="Li J."/>
        </authorList>
    </citation>
    <scope>NUCLEOTIDE SEQUENCE</scope>
    <source>
        <strain evidence="3">Dzin_1.0</strain>
    </source>
</reference>
<feature type="transmembrane region" description="Helical" evidence="2">
    <location>
        <begin position="12"/>
        <end position="35"/>
    </location>
</feature>
<reference evidence="3" key="1">
    <citation type="submission" date="2021-03" db="EMBL/GenBank/DDBJ databases">
        <authorList>
            <person name="Li Z."/>
            <person name="Yang C."/>
        </authorList>
    </citation>
    <scope>NUCLEOTIDE SEQUENCE</scope>
    <source>
        <strain evidence="3">Dzin_1.0</strain>
        <tissue evidence="3">Leaf</tissue>
    </source>
</reference>
<name>A0A9D5C3D2_9LILI</name>
<feature type="compositionally biased region" description="Polar residues" evidence="1">
    <location>
        <begin position="62"/>
        <end position="78"/>
    </location>
</feature>
<keyword evidence="4" id="KW-1185">Reference proteome</keyword>
<dbReference type="Proteomes" id="UP001085076">
    <property type="component" value="Miscellaneous, Linkage group lg08"/>
</dbReference>
<sequence>MDIFSHDNLGLVATIAYLYAEMINKLAILVYVIALERRRRRKRPRIAYDRASRQLIRGVPPSLTNDTATSQPSPSQAAPTKKIRRKRSLDQDVGIDEFTSTIRSIGTWIDSFGEHISRLASCFQFLVDEAEAKKKVYTELLKIEGLSQRERIKAGELIVSDTSKVSYFFSLPDECTKDYVAWVLGGCQ</sequence>
<organism evidence="3 4">
    <name type="scientific">Dioscorea zingiberensis</name>
    <dbReference type="NCBI Taxonomy" id="325984"/>
    <lineage>
        <taxon>Eukaryota</taxon>
        <taxon>Viridiplantae</taxon>
        <taxon>Streptophyta</taxon>
        <taxon>Embryophyta</taxon>
        <taxon>Tracheophyta</taxon>
        <taxon>Spermatophyta</taxon>
        <taxon>Magnoliopsida</taxon>
        <taxon>Liliopsida</taxon>
        <taxon>Dioscoreales</taxon>
        <taxon>Dioscoreaceae</taxon>
        <taxon>Dioscorea</taxon>
    </lineage>
</organism>
<feature type="region of interest" description="Disordered" evidence="1">
    <location>
        <begin position="59"/>
        <end position="88"/>
    </location>
</feature>
<evidence type="ECO:0000313" key="4">
    <source>
        <dbReference type="Proteomes" id="UP001085076"/>
    </source>
</evidence>
<keyword evidence="2" id="KW-1133">Transmembrane helix</keyword>
<proteinExistence type="predicted"/>
<keyword evidence="2" id="KW-0812">Transmembrane</keyword>
<dbReference type="OrthoDB" id="1746344at2759"/>
<dbReference type="EMBL" id="JAGGNH010000008">
    <property type="protein sequence ID" value="KAJ0965409.1"/>
    <property type="molecule type" value="Genomic_DNA"/>
</dbReference>
<comment type="caution">
    <text evidence="3">The sequence shown here is derived from an EMBL/GenBank/DDBJ whole genome shotgun (WGS) entry which is preliminary data.</text>
</comment>